<dbReference type="UniPathway" id="UPA00124"/>
<dbReference type="GO" id="GO:0008830">
    <property type="term" value="F:dTDP-4-dehydrorhamnose 3,5-epimerase activity"/>
    <property type="evidence" value="ECO:0007669"/>
    <property type="project" value="UniProtKB-UniRule"/>
</dbReference>
<evidence type="ECO:0000313" key="8">
    <source>
        <dbReference type="EMBL" id="KAA5172691.1"/>
    </source>
</evidence>
<dbReference type="NCBIfam" id="TIGR01221">
    <property type="entry name" value="rmlC"/>
    <property type="match status" value="1"/>
</dbReference>
<evidence type="ECO:0000256" key="6">
    <source>
        <dbReference type="PIRSR" id="PIRSR600888-3"/>
    </source>
</evidence>
<dbReference type="Pfam" id="PF00908">
    <property type="entry name" value="dTDP_sugar_isom"/>
    <property type="match status" value="1"/>
</dbReference>
<dbReference type="AlphaFoldDB" id="A0A642KN29"/>
<dbReference type="EC" id="5.1.3.13" evidence="3 7"/>
<dbReference type="Gene3D" id="2.60.120.10">
    <property type="entry name" value="Jelly Rolls"/>
    <property type="match status" value="1"/>
</dbReference>
<proteinExistence type="inferred from homology"/>
<accession>A0A642KN29</accession>
<gene>
    <name evidence="8" type="primary">rfbC</name>
    <name evidence="8" type="ORF">F2Z29_14350</name>
</gene>
<comment type="catalytic activity">
    <reaction evidence="1 7">
        <text>dTDP-4-dehydro-6-deoxy-alpha-D-glucose = dTDP-4-dehydro-beta-L-rhamnose</text>
        <dbReference type="Rhea" id="RHEA:16969"/>
        <dbReference type="ChEBI" id="CHEBI:57649"/>
        <dbReference type="ChEBI" id="CHEBI:62830"/>
        <dbReference type="EC" id="5.1.3.13"/>
    </reaction>
</comment>
<dbReference type="SUPFAM" id="SSF51182">
    <property type="entry name" value="RmlC-like cupins"/>
    <property type="match status" value="1"/>
</dbReference>
<keyword evidence="7 8" id="KW-0413">Isomerase</keyword>
<dbReference type="GO" id="GO:0019305">
    <property type="term" value="P:dTDP-rhamnose biosynthetic process"/>
    <property type="evidence" value="ECO:0007669"/>
    <property type="project" value="UniProtKB-UniRule"/>
</dbReference>
<comment type="similarity">
    <text evidence="7">Belongs to the dTDP-4-dehydrorhamnose 3,5-epimerase family.</text>
</comment>
<name>A0A642KN29_BACFG</name>
<evidence type="ECO:0000256" key="1">
    <source>
        <dbReference type="ARBA" id="ARBA00001298"/>
    </source>
</evidence>
<dbReference type="Proteomes" id="UP000436803">
    <property type="component" value="Unassembled WGS sequence"/>
</dbReference>
<sequence length="189" mass="21633">MNIIKTAIEGLVIIEPRLFKDDRGYFFESFSQKEFNEKVTPVTFVQDNESQSCYGVIRGLHFQKPPYTQSKLVRVIKGCVLDVAVDIRKNSPTFGQHVAVELTGENHLQFFIPKGFAHGFAVLSEEAVFQYKCDEFYHPESEGAVAWDDPDLGIDWRIPREKVALSEKDKGHKRLKEQIGTEVFCPISY</sequence>
<dbReference type="InterPro" id="IPR000888">
    <property type="entry name" value="RmlC-like"/>
</dbReference>
<organism evidence="8 9">
    <name type="scientific">Bacteroides fragilis</name>
    <dbReference type="NCBI Taxonomy" id="817"/>
    <lineage>
        <taxon>Bacteria</taxon>
        <taxon>Pseudomonadati</taxon>
        <taxon>Bacteroidota</taxon>
        <taxon>Bacteroidia</taxon>
        <taxon>Bacteroidales</taxon>
        <taxon>Bacteroidaceae</taxon>
        <taxon>Bacteroides</taxon>
    </lineage>
</organism>
<dbReference type="GO" id="GO:0000271">
    <property type="term" value="P:polysaccharide biosynthetic process"/>
    <property type="evidence" value="ECO:0007669"/>
    <property type="project" value="TreeGrafter"/>
</dbReference>
<reference evidence="8 9" key="1">
    <citation type="journal article" date="2019" name="Nat. Med.">
        <title>A library of human gut bacterial isolates paired with longitudinal multiomics data enables mechanistic microbiome research.</title>
        <authorList>
            <person name="Poyet M."/>
            <person name="Groussin M."/>
            <person name="Gibbons S.M."/>
            <person name="Avila-Pacheco J."/>
            <person name="Jiang X."/>
            <person name="Kearney S.M."/>
            <person name="Perrotta A.R."/>
            <person name="Berdy B."/>
            <person name="Zhao S."/>
            <person name="Lieberman T.D."/>
            <person name="Swanson P.K."/>
            <person name="Smith M."/>
            <person name="Roesemann S."/>
            <person name="Alexander J.E."/>
            <person name="Rich S.A."/>
            <person name="Livny J."/>
            <person name="Vlamakis H."/>
            <person name="Clish C."/>
            <person name="Bullock K."/>
            <person name="Deik A."/>
            <person name="Scott J."/>
            <person name="Pierce K.A."/>
            <person name="Xavier R.J."/>
            <person name="Alm E.J."/>
        </authorList>
    </citation>
    <scope>NUCLEOTIDE SEQUENCE [LARGE SCALE GENOMIC DNA]</scope>
    <source>
        <strain evidence="8 9">BIOML-A7</strain>
    </source>
</reference>
<comment type="function">
    <text evidence="2 7">Catalyzes the epimerization of the C3' and C5'positions of dTDP-6-deoxy-D-xylo-4-hexulose, forming dTDP-6-deoxy-L-lyxo-4-hexulose.</text>
</comment>
<comment type="pathway">
    <text evidence="7">Carbohydrate biosynthesis; dTDP-L-rhamnose biosynthesis.</text>
</comment>
<dbReference type="GO" id="GO:0005829">
    <property type="term" value="C:cytosol"/>
    <property type="evidence" value="ECO:0007669"/>
    <property type="project" value="TreeGrafter"/>
</dbReference>
<dbReference type="InterPro" id="IPR011051">
    <property type="entry name" value="RmlC_Cupin_sf"/>
</dbReference>
<evidence type="ECO:0000256" key="7">
    <source>
        <dbReference type="RuleBase" id="RU364069"/>
    </source>
</evidence>
<comment type="caution">
    <text evidence="8">The sequence shown here is derived from an EMBL/GenBank/DDBJ whole genome shotgun (WGS) entry which is preliminary data.</text>
</comment>
<dbReference type="PANTHER" id="PTHR21047:SF2">
    <property type="entry name" value="THYMIDINE DIPHOSPHO-4-KETO-RHAMNOSE 3,5-EPIMERASE"/>
    <property type="match status" value="1"/>
</dbReference>
<evidence type="ECO:0000256" key="4">
    <source>
        <dbReference type="ARBA" id="ARBA00019595"/>
    </source>
</evidence>
<comment type="subunit">
    <text evidence="7">Homodimer.</text>
</comment>
<dbReference type="InterPro" id="IPR014710">
    <property type="entry name" value="RmlC-like_jellyroll"/>
</dbReference>
<feature type="site" description="Participates in a stacking interaction with the thymidine ring of dTDP-4-oxo-6-deoxyglucose" evidence="6">
    <location>
        <position position="137"/>
    </location>
</feature>
<feature type="active site" description="Proton acceptor" evidence="5">
    <location>
        <position position="61"/>
    </location>
</feature>
<evidence type="ECO:0000256" key="5">
    <source>
        <dbReference type="PIRSR" id="PIRSR600888-1"/>
    </source>
</evidence>
<evidence type="ECO:0000256" key="2">
    <source>
        <dbReference type="ARBA" id="ARBA00001997"/>
    </source>
</evidence>
<dbReference type="CDD" id="cd00438">
    <property type="entry name" value="cupin_RmlC"/>
    <property type="match status" value="1"/>
</dbReference>
<evidence type="ECO:0000313" key="9">
    <source>
        <dbReference type="Proteomes" id="UP000436803"/>
    </source>
</evidence>
<evidence type="ECO:0000256" key="3">
    <source>
        <dbReference type="ARBA" id="ARBA00012098"/>
    </source>
</evidence>
<protein>
    <recommendedName>
        <fullName evidence="4 7">dTDP-4-dehydrorhamnose 3,5-epimerase</fullName>
        <ecNumber evidence="3 7">5.1.3.13</ecNumber>
    </recommendedName>
    <alternativeName>
        <fullName evidence="7">Thymidine diphospho-4-keto-rhamnose 3,5-epimerase</fullName>
    </alternativeName>
</protein>
<feature type="active site" description="Proton donor" evidence="5">
    <location>
        <position position="131"/>
    </location>
</feature>
<dbReference type="PANTHER" id="PTHR21047">
    <property type="entry name" value="DTDP-6-DEOXY-D-GLUCOSE-3,5 EPIMERASE"/>
    <property type="match status" value="1"/>
</dbReference>
<dbReference type="EMBL" id="VWAW01000011">
    <property type="protein sequence ID" value="KAA5172691.1"/>
    <property type="molecule type" value="Genomic_DNA"/>
</dbReference>